<dbReference type="EMBL" id="JRXE01000023">
    <property type="protein sequence ID" value="KOC88536.1"/>
    <property type="molecule type" value="Genomic_DNA"/>
</dbReference>
<reference evidence="4 5" key="1">
    <citation type="journal article" date="2015" name="Int. J. Syst. Evol. Microbiol.">
        <title>Erwinia iniecta sp. nov., isolated from Russian wheat aphids (Diuraphis noxia).</title>
        <authorList>
            <person name="Campillo T."/>
            <person name="Luna E."/>
            <person name="Portier P."/>
            <person name="Fischer-Le Saux M."/>
            <person name="Lapitan N."/>
            <person name="Tisserat N.A."/>
            <person name="Leach J.E."/>
        </authorList>
    </citation>
    <scope>NUCLEOTIDE SEQUENCE [LARGE SCALE GENOMIC DNA]</scope>
    <source>
        <strain evidence="3 5">B120</strain>
        <strain evidence="2 4">B149</strain>
    </source>
</reference>
<dbReference type="Proteomes" id="UP000037088">
    <property type="component" value="Unassembled WGS sequence"/>
</dbReference>
<dbReference type="STRING" id="1560201.NG42_15865"/>
<dbReference type="PANTHER" id="PTHR23150">
    <property type="entry name" value="SULFATASE MODIFYING FACTOR 1, 2"/>
    <property type="match status" value="1"/>
</dbReference>
<protein>
    <recommendedName>
        <fullName evidence="1">Sulfatase-modifying factor enzyme-like domain-containing protein</fullName>
    </recommendedName>
</protein>
<gene>
    <name evidence="3" type="ORF">NG42_15865</name>
    <name evidence="2" type="ORF">NG43_21045</name>
</gene>
<dbReference type="RefSeq" id="WP_052900652.1">
    <property type="nucleotide sequence ID" value="NZ_JRXE01000023.1"/>
</dbReference>
<evidence type="ECO:0000313" key="5">
    <source>
        <dbReference type="Proteomes" id="UP000037088"/>
    </source>
</evidence>
<proteinExistence type="predicted"/>
<dbReference type="Gene3D" id="3.90.1580.10">
    <property type="entry name" value="paralog of FGE (formylglycine-generating enzyme)"/>
    <property type="match status" value="1"/>
</dbReference>
<dbReference type="EMBL" id="JRXF01000056">
    <property type="protein sequence ID" value="KOC87874.1"/>
    <property type="molecule type" value="Genomic_DNA"/>
</dbReference>
<evidence type="ECO:0000313" key="3">
    <source>
        <dbReference type="EMBL" id="KOC88536.1"/>
    </source>
</evidence>
<keyword evidence="5" id="KW-1185">Reference proteome</keyword>
<dbReference type="SUPFAM" id="SSF56436">
    <property type="entry name" value="C-type lectin-like"/>
    <property type="match status" value="1"/>
</dbReference>
<accession>A0A0L7SZY7</accession>
<dbReference type="InterPro" id="IPR016187">
    <property type="entry name" value="CTDL_fold"/>
</dbReference>
<dbReference type="PATRIC" id="fig|1560201.3.peg.3360"/>
<evidence type="ECO:0000313" key="2">
    <source>
        <dbReference type="EMBL" id="KOC87874.1"/>
    </source>
</evidence>
<dbReference type="PROSITE" id="PS51257">
    <property type="entry name" value="PROKAR_LIPOPROTEIN"/>
    <property type="match status" value="1"/>
</dbReference>
<dbReference type="InterPro" id="IPR005532">
    <property type="entry name" value="SUMF_dom"/>
</dbReference>
<dbReference type="InterPro" id="IPR051043">
    <property type="entry name" value="Sulfatase_Mod_Factor_Kinase"/>
</dbReference>
<evidence type="ECO:0000313" key="4">
    <source>
        <dbReference type="Proteomes" id="UP000036851"/>
    </source>
</evidence>
<dbReference type="OrthoDB" id="9768004at2"/>
<dbReference type="InterPro" id="IPR042095">
    <property type="entry name" value="SUMF_sf"/>
</dbReference>
<sequence length="290" mass="32722">MKRFLWLAVPVFISSCDYSDIFSTKDKDEIDKLVNRSLNNMVVIKGGTFQMGDFGRLIGEKLPLTGENDNKPLHDVTLSDFSIGKYKVTYKDYDVYTEVTGKDKLELPKVLKSNPKLRAPDMPVSVTWDQANEFCLWLGKSAGKNISLPTEAQWEYSARSGGELVVYATGSGNFEYGKDIPSGEQRYQMTDESVYNIPVGKFPPNKSGLYDMAGNGVDWVKDWYSEKYYRQSQKNNPQGPENGTEKVVRGYQSGGGVMTNQSVFRQHEKSYPGEEGHGFPPNYNFRCVIN</sequence>
<evidence type="ECO:0000259" key="1">
    <source>
        <dbReference type="Pfam" id="PF03781"/>
    </source>
</evidence>
<dbReference type="PANTHER" id="PTHR23150:SF19">
    <property type="entry name" value="FORMYLGLYCINE-GENERATING ENZYME"/>
    <property type="match status" value="1"/>
</dbReference>
<name>A0A0L7SZY7_9GAMM</name>
<dbReference type="Pfam" id="PF03781">
    <property type="entry name" value="FGE-sulfatase"/>
    <property type="match status" value="1"/>
</dbReference>
<dbReference type="GO" id="GO:0120147">
    <property type="term" value="F:formylglycine-generating oxidase activity"/>
    <property type="evidence" value="ECO:0007669"/>
    <property type="project" value="TreeGrafter"/>
</dbReference>
<feature type="domain" description="Sulfatase-modifying factor enzyme-like" evidence="1">
    <location>
        <begin position="39"/>
        <end position="288"/>
    </location>
</feature>
<dbReference type="AlphaFoldDB" id="A0A0L7SZY7"/>
<comment type="caution">
    <text evidence="3">The sequence shown here is derived from an EMBL/GenBank/DDBJ whole genome shotgun (WGS) entry which is preliminary data.</text>
</comment>
<organism evidence="3 5">
    <name type="scientific">Winslowiella iniecta</name>
    <dbReference type="NCBI Taxonomy" id="1560201"/>
    <lineage>
        <taxon>Bacteria</taxon>
        <taxon>Pseudomonadati</taxon>
        <taxon>Pseudomonadota</taxon>
        <taxon>Gammaproteobacteria</taxon>
        <taxon>Enterobacterales</taxon>
        <taxon>Erwiniaceae</taxon>
        <taxon>Winslowiella</taxon>
    </lineage>
</organism>
<dbReference type="Proteomes" id="UP000036851">
    <property type="component" value="Unassembled WGS sequence"/>
</dbReference>